<dbReference type="InterPro" id="IPR021852">
    <property type="entry name" value="DUF3456"/>
</dbReference>
<dbReference type="OrthoDB" id="6020060at2759"/>
<dbReference type="GO" id="GO:0005783">
    <property type="term" value="C:endoplasmic reticulum"/>
    <property type="evidence" value="ECO:0007669"/>
    <property type="project" value="TreeGrafter"/>
</dbReference>
<accession>A0A6G0WL99</accession>
<feature type="signal peptide" evidence="2">
    <location>
        <begin position="1"/>
        <end position="15"/>
    </location>
</feature>
<reference evidence="4 5" key="1">
    <citation type="submission" date="2019-07" db="EMBL/GenBank/DDBJ databases">
        <title>Genomics analysis of Aphanomyces spp. identifies a new class of oomycete effector associated with host adaptation.</title>
        <authorList>
            <person name="Gaulin E."/>
        </authorList>
    </citation>
    <scope>NUCLEOTIDE SEQUENCE [LARGE SCALE GENOMIC DNA]</scope>
    <source>
        <strain evidence="4 5">ATCC 201684</strain>
    </source>
</reference>
<keyword evidence="1" id="KW-1015">Disulfide bond</keyword>
<feature type="domain" description="Saposin B-type" evidence="3">
    <location>
        <begin position="42"/>
        <end position="159"/>
    </location>
</feature>
<dbReference type="InterPro" id="IPR008139">
    <property type="entry name" value="SaposinB_dom"/>
</dbReference>
<sequence length="163" mass="18524">MRWICAVGLVLSVDAWVKRRWDHSKTFNKLGLNELACESESKPTSCCLCQTFMHDIETHLNATENDHAMDVVFRISEEKKQIPYSRSEARILEVLESVCKDVKIPAQETSSKVQYAVKNACEGFVDEFADDLIALYYNNLSPQQNAMCVERLQVCDAAAKDEL</sequence>
<feature type="chain" id="PRO_5026224428" description="Saposin B-type domain-containing protein" evidence="2">
    <location>
        <begin position="16"/>
        <end position="163"/>
    </location>
</feature>
<dbReference type="AlphaFoldDB" id="A0A6G0WL99"/>
<protein>
    <recommendedName>
        <fullName evidence="3">Saposin B-type domain-containing protein</fullName>
    </recommendedName>
</protein>
<evidence type="ECO:0000256" key="1">
    <source>
        <dbReference type="ARBA" id="ARBA00023157"/>
    </source>
</evidence>
<dbReference type="EMBL" id="VJMJ01000183">
    <property type="protein sequence ID" value="KAF0728040.1"/>
    <property type="molecule type" value="Genomic_DNA"/>
</dbReference>
<evidence type="ECO:0000256" key="2">
    <source>
        <dbReference type="SAM" id="SignalP"/>
    </source>
</evidence>
<comment type="caution">
    <text evidence="4">The sequence shown here is derived from an EMBL/GenBank/DDBJ whole genome shotgun (WGS) entry which is preliminary data.</text>
</comment>
<dbReference type="Gene3D" id="1.10.225.10">
    <property type="entry name" value="Saposin-like"/>
    <property type="match status" value="1"/>
</dbReference>
<dbReference type="VEuPathDB" id="FungiDB:AeMF1_021374"/>
<dbReference type="PANTHER" id="PTHR13341">
    <property type="entry name" value="MIR-INTERACTING SAPOSIN-LIKE PROTEIN"/>
    <property type="match status" value="1"/>
</dbReference>
<dbReference type="PANTHER" id="PTHR13341:SF2">
    <property type="entry name" value="PROTEIN SEELE"/>
    <property type="match status" value="1"/>
</dbReference>
<dbReference type="Pfam" id="PF11938">
    <property type="entry name" value="DUF3456"/>
    <property type="match status" value="2"/>
</dbReference>
<dbReference type="InterPro" id="IPR042415">
    <property type="entry name" value="CNPY"/>
</dbReference>
<dbReference type="Proteomes" id="UP000481153">
    <property type="component" value="Unassembled WGS sequence"/>
</dbReference>
<keyword evidence="2" id="KW-0732">Signal</keyword>
<name>A0A6G0WL99_9STRA</name>
<dbReference type="PROSITE" id="PS50015">
    <property type="entry name" value="SAP_B"/>
    <property type="match status" value="1"/>
</dbReference>
<evidence type="ECO:0000313" key="4">
    <source>
        <dbReference type="EMBL" id="KAF0728040.1"/>
    </source>
</evidence>
<evidence type="ECO:0000313" key="5">
    <source>
        <dbReference type="Proteomes" id="UP000481153"/>
    </source>
</evidence>
<organism evidence="4 5">
    <name type="scientific">Aphanomyces euteiches</name>
    <dbReference type="NCBI Taxonomy" id="100861"/>
    <lineage>
        <taxon>Eukaryota</taxon>
        <taxon>Sar</taxon>
        <taxon>Stramenopiles</taxon>
        <taxon>Oomycota</taxon>
        <taxon>Saprolegniomycetes</taxon>
        <taxon>Saprolegniales</taxon>
        <taxon>Verrucalvaceae</taxon>
        <taxon>Aphanomyces</taxon>
    </lineage>
</organism>
<keyword evidence="5" id="KW-1185">Reference proteome</keyword>
<gene>
    <name evidence="4" type="ORF">Ae201684_014047</name>
</gene>
<proteinExistence type="predicted"/>
<evidence type="ECO:0000259" key="3">
    <source>
        <dbReference type="PROSITE" id="PS50015"/>
    </source>
</evidence>